<proteinExistence type="predicted"/>
<comment type="caution">
    <text evidence="2">The sequence shown here is derived from an EMBL/GenBank/DDBJ whole genome shotgun (WGS) entry which is preliminary data.</text>
</comment>
<reference evidence="2" key="1">
    <citation type="submission" date="2021-01" db="EMBL/GenBank/DDBJ databases">
        <title>Whole genome shotgun sequence of Spirilliplanes yamanashiensis NBRC 15828.</title>
        <authorList>
            <person name="Komaki H."/>
            <person name="Tamura T."/>
        </authorList>
    </citation>
    <scope>NUCLEOTIDE SEQUENCE</scope>
    <source>
        <strain evidence="2">NBRC 15828</strain>
    </source>
</reference>
<accession>A0A8J3Y448</accession>
<feature type="region of interest" description="Disordered" evidence="1">
    <location>
        <begin position="1"/>
        <end position="34"/>
    </location>
</feature>
<keyword evidence="3" id="KW-1185">Reference proteome</keyword>
<name>A0A8J3Y448_9ACTN</name>
<feature type="compositionally biased region" description="Basic and acidic residues" evidence="1">
    <location>
        <begin position="1"/>
        <end position="10"/>
    </location>
</feature>
<feature type="compositionally biased region" description="Basic residues" evidence="1">
    <location>
        <begin position="21"/>
        <end position="32"/>
    </location>
</feature>
<protein>
    <submittedName>
        <fullName evidence="2">Uncharacterized protein</fullName>
    </submittedName>
</protein>
<evidence type="ECO:0000256" key="1">
    <source>
        <dbReference type="SAM" id="MobiDB-lite"/>
    </source>
</evidence>
<gene>
    <name evidence="2" type="ORF">Sya03_05720</name>
</gene>
<dbReference type="EMBL" id="BOOY01000003">
    <property type="protein sequence ID" value="GIJ01220.1"/>
    <property type="molecule type" value="Genomic_DNA"/>
</dbReference>
<dbReference type="AlphaFoldDB" id="A0A8J3Y448"/>
<sequence>MEHRDRREHPVNPASVNRALTSKRPKPGRRHRVENDEYAAFTRRVVRAYAKRVATGDVDALTDMVGLSVELDRAIGRAVIGLRAYGYSWAEIALRLGITRQAAQQRWGGAA</sequence>
<evidence type="ECO:0000313" key="3">
    <source>
        <dbReference type="Proteomes" id="UP000652013"/>
    </source>
</evidence>
<organism evidence="2 3">
    <name type="scientific">Spirilliplanes yamanashiensis</name>
    <dbReference type="NCBI Taxonomy" id="42233"/>
    <lineage>
        <taxon>Bacteria</taxon>
        <taxon>Bacillati</taxon>
        <taxon>Actinomycetota</taxon>
        <taxon>Actinomycetes</taxon>
        <taxon>Micromonosporales</taxon>
        <taxon>Micromonosporaceae</taxon>
        <taxon>Spirilliplanes</taxon>
    </lineage>
</organism>
<dbReference type="Proteomes" id="UP000652013">
    <property type="component" value="Unassembled WGS sequence"/>
</dbReference>
<evidence type="ECO:0000313" key="2">
    <source>
        <dbReference type="EMBL" id="GIJ01220.1"/>
    </source>
</evidence>